<comment type="caution">
    <text evidence="2">The sequence shown here is derived from an EMBL/GenBank/DDBJ whole genome shotgun (WGS) entry which is preliminary data.</text>
</comment>
<dbReference type="EMBL" id="LAZR01000230">
    <property type="protein sequence ID" value="KKN80451.1"/>
    <property type="molecule type" value="Genomic_DNA"/>
</dbReference>
<dbReference type="AlphaFoldDB" id="A0A0F9W472"/>
<sequence>MRHIVMTTIGALILFCLAAIAGWFYAMLASMGILMSLGILDEGHNTVELTFASFYFTLMLFIVPMFGLITLVYAEPGPGVIGSFISTSLTFGWMIRVTYKRLKSEHSK</sequence>
<gene>
    <name evidence="2" type="ORF">LCGC14_0328960</name>
</gene>
<feature type="transmembrane region" description="Helical" evidence="1">
    <location>
        <begin position="52"/>
        <end position="74"/>
    </location>
</feature>
<feature type="transmembrane region" description="Helical" evidence="1">
    <location>
        <begin position="80"/>
        <end position="99"/>
    </location>
</feature>
<feature type="transmembrane region" description="Helical" evidence="1">
    <location>
        <begin position="12"/>
        <end position="40"/>
    </location>
</feature>
<keyword evidence="1" id="KW-0812">Transmembrane</keyword>
<reference evidence="2" key="1">
    <citation type="journal article" date="2015" name="Nature">
        <title>Complex archaea that bridge the gap between prokaryotes and eukaryotes.</title>
        <authorList>
            <person name="Spang A."/>
            <person name="Saw J.H."/>
            <person name="Jorgensen S.L."/>
            <person name="Zaremba-Niedzwiedzka K."/>
            <person name="Martijn J."/>
            <person name="Lind A.E."/>
            <person name="van Eijk R."/>
            <person name="Schleper C."/>
            <person name="Guy L."/>
            <person name="Ettema T.J."/>
        </authorList>
    </citation>
    <scope>NUCLEOTIDE SEQUENCE</scope>
</reference>
<protein>
    <submittedName>
        <fullName evidence="2">Uncharacterized protein</fullName>
    </submittedName>
</protein>
<keyword evidence="1" id="KW-0472">Membrane</keyword>
<proteinExistence type="predicted"/>
<evidence type="ECO:0000313" key="2">
    <source>
        <dbReference type="EMBL" id="KKN80451.1"/>
    </source>
</evidence>
<keyword evidence="1" id="KW-1133">Transmembrane helix</keyword>
<accession>A0A0F9W472</accession>
<evidence type="ECO:0000256" key="1">
    <source>
        <dbReference type="SAM" id="Phobius"/>
    </source>
</evidence>
<organism evidence="2">
    <name type="scientific">marine sediment metagenome</name>
    <dbReference type="NCBI Taxonomy" id="412755"/>
    <lineage>
        <taxon>unclassified sequences</taxon>
        <taxon>metagenomes</taxon>
        <taxon>ecological metagenomes</taxon>
    </lineage>
</organism>
<name>A0A0F9W472_9ZZZZ</name>